<reference evidence="1 2" key="1">
    <citation type="submission" date="2020-01" db="EMBL/GenBank/DDBJ databases">
        <title>Insect and environment-associated Actinomycetes.</title>
        <authorList>
            <person name="Currrie C."/>
            <person name="Chevrette M."/>
            <person name="Carlson C."/>
            <person name="Stubbendieck R."/>
            <person name="Wendt-Pienkowski E."/>
        </authorList>
    </citation>
    <scope>NUCLEOTIDE SEQUENCE [LARGE SCALE GENOMIC DNA]</scope>
    <source>
        <strain evidence="1 2">SID7903</strain>
    </source>
</reference>
<accession>A0A7K3R8T8</accession>
<name>A0A7K3R8T8_STRAQ</name>
<organism evidence="1 2">
    <name type="scientific">Streptomyces anulatus</name>
    <name type="common">Streptomyces chrysomallus</name>
    <dbReference type="NCBI Taxonomy" id="1892"/>
    <lineage>
        <taxon>Bacteria</taxon>
        <taxon>Bacillati</taxon>
        <taxon>Actinomycetota</taxon>
        <taxon>Actinomycetes</taxon>
        <taxon>Kitasatosporales</taxon>
        <taxon>Streptomycetaceae</taxon>
        <taxon>Streptomyces</taxon>
    </lineage>
</organism>
<evidence type="ECO:0000313" key="2">
    <source>
        <dbReference type="Proteomes" id="UP000470951"/>
    </source>
</evidence>
<proteinExistence type="predicted"/>
<dbReference type="RefSeq" id="WP_164217533.1">
    <property type="nucleotide sequence ID" value="NZ_JAAGMS010000125.1"/>
</dbReference>
<dbReference type="Proteomes" id="UP000470951">
    <property type="component" value="Unassembled WGS sequence"/>
</dbReference>
<evidence type="ECO:0000313" key="1">
    <source>
        <dbReference type="EMBL" id="NEB98584.1"/>
    </source>
</evidence>
<sequence length="169" mass="18593">MTGAEFIAYAISTGSVCGFKIGDSVERFADAVPLSHVDDVSGRGNSRTLRRDSGLLEATFGGSPAWSCQALSLQIHRMVHSKNLRDEVSDKLDTRFEPFTSWADVQFEYDRIPGSSPLDVLGEAPDYRILQNRTVGVSVHIVNDSHAARGDYPGIGDIWSLEMISPRFM</sequence>
<protein>
    <submittedName>
        <fullName evidence="1">Uncharacterized protein</fullName>
    </submittedName>
</protein>
<comment type="caution">
    <text evidence="1">The sequence shown here is derived from an EMBL/GenBank/DDBJ whole genome shotgun (WGS) entry which is preliminary data.</text>
</comment>
<gene>
    <name evidence="1" type="ORF">G3I58_11435</name>
</gene>
<dbReference type="AlphaFoldDB" id="A0A7K3R8T8"/>
<dbReference type="EMBL" id="JAAGMS010000125">
    <property type="protein sequence ID" value="NEB98584.1"/>
    <property type="molecule type" value="Genomic_DNA"/>
</dbReference>